<evidence type="ECO:0000256" key="5">
    <source>
        <dbReference type="ARBA" id="ARBA00037941"/>
    </source>
</evidence>
<dbReference type="Gene3D" id="3.50.50.60">
    <property type="entry name" value="FAD/NAD(P)-binding domain"/>
    <property type="match status" value="1"/>
</dbReference>
<proteinExistence type="inferred from homology"/>
<evidence type="ECO:0000256" key="4">
    <source>
        <dbReference type="ARBA" id="ARBA00023002"/>
    </source>
</evidence>
<gene>
    <name evidence="7" type="ORF">ACFQ14_10950</name>
</gene>
<keyword evidence="8" id="KW-1185">Reference proteome</keyword>
<dbReference type="SUPFAM" id="SSF51905">
    <property type="entry name" value="FAD/NAD(P)-binding domain"/>
    <property type="match status" value="1"/>
</dbReference>
<accession>A0ABW3FJ31</accession>
<keyword evidence="2" id="KW-0285">Flavoprotein</keyword>
<dbReference type="InterPro" id="IPR006076">
    <property type="entry name" value="FAD-dep_OxRdtase"/>
</dbReference>
<dbReference type="RefSeq" id="WP_377212768.1">
    <property type="nucleotide sequence ID" value="NZ_JBHTJV010000009.1"/>
</dbReference>
<reference evidence="8" key="1">
    <citation type="journal article" date="2019" name="Int. J. Syst. Evol. Microbiol.">
        <title>The Global Catalogue of Microorganisms (GCM) 10K type strain sequencing project: providing services to taxonomists for standard genome sequencing and annotation.</title>
        <authorList>
            <consortium name="The Broad Institute Genomics Platform"/>
            <consortium name="The Broad Institute Genome Sequencing Center for Infectious Disease"/>
            <person name="Wu L."/>
            <person name="Ma J."/>
        </authorList>
    </citation>
    <scope>NUCLEOTIDE SEQUENCE [LARGE SCALE GENOMIC DNA]</scope>
    <source>
        <strain evidence="8">CCUG 60023</strain>
    </source>
</reference>
<evidence type="ECO:0000313" key="8">
    <source>
        <dbReference type="Proteomes" id="UP001597101"/>
    </source>
</evidence>
<evidence type="ECO:0000256" key="1">
    <source>
        <dbReference type="ARBA" id="ARBA00001974"/>
    </source>
</evidence>
<comment type="similarity">
    <text evidence="5">Belongs to the L2HGDH family.</text>
</comment>
<keyword evidence="4" id="KW-0560">Oxidoreductase</keyword>
<feature type="domain" description="FAD dependent oxidoreductase" evidence="6">
    <location>
        <begin position="6"/>
        <end position="363"/>
    </location>
</feature>
<evidence type="ECO:0000256" key="2">
    <source>
        <dbReference type="ARBA" id="ARBA00022630"/>
    </source>
</evidence>
<protein>
    <submittedName>
        <fullName evidence="7">NAD(P)/FAD-dependent oxidoreductase</fullName>
    </submittedName>
</protein>
<evidence type="ECO:0000256" key="3">
    <source>
        <dbReference type="ARBA" id="ARBA00022827"/>
    </source>
</evidence>
<keyword evidence="3" id="KW-0274">FAD</keyword>
<evidence type="ECO:0000313" key="7">
    <source>
        <dbReference type="EMBL" id="MFD0916925.1"/>
    </source>
</evidence>
<dbReference type="InterPro" id="IPR036188">
    <property type="entry name" value="FAD/NAD-bd_sf"/>
</dbReference>
<evidence type="ECO:0000259" key="6">
    <source>
        <dbReference type="Pfam" id="PF01266"/>
    </source>
</evidence>
<dbReference type="Proteomes" id="UP001597101">
    <property type="component" value="Unassembled WGS sequence"/>
</dbReference>
<comment type="cofactor">
    <cofactor evidence="1">
        <name>FAD</name>
        <dbReference type="ChEBI" id="CHEBI:57692"/>
    </cofactor>
</comment>
<dbReference type="PANTHER" id="PTHR43104:SF4">
    <property type="entry name" value="L-2-HYDROXYGLUTARATE DEHYDROGENASE, MITOCHONDRIAL"/>
    <property type="match status" value="1"/>
</dbReference>
<organism evidence="7 8">
    <name type="scientific">Pseudahrensia aquimaris</name>
    <dbReference type="NCBI Taxonomy" id="744461"/>
    <lineage>
        <taxon>Bacteria</taxon>
        <taxon>Pseudomonadati</taxon>
        <taxon>Pseudomonadota</taxon>
        <taxon>Alphaproteobacteria</taxon>
        <taxon>Hyphomicrobiales</taxon>
        <taxon>Ahrensiaceae</taxon>
        <taxon>Pseudahrensia</taxon>
    </lineage>
</organism>
<dbReference type="EMBL" id="JBHTJV010000009">
    <property type="protein sequence ID" value="MFD0916925.1"/>
    <property type="molecule type" value="Genomic_DNA"/>
</dbReference>
<sequence length="366" mass="39076">MSDFRTVIIGAGVVGLATARALATGGRDVLVVEQHGTIGSETSARNSEVIHAGIYYPQGSLKARLCVDGKHKLYDYCATRHVAHRNCGKLIVGTNENQTEELKDIARRAAANGVDDLRLIGPDEAQTMEAQLSCVAALHSPSTGIIDSHGLMLALQGEAQDHGCQIAFNTPVERIDPLDGGGFSLVCGDADRTVVTCDEVVVSAGLHVADLLHKSGLGALMPKQKLFAKGNYFRLNGASPFSRLIYPVPEPGGLGVHVTIDLAGQARFGPDVEWVDALDYEVNPRRADKFYGEVRKYWPALADGSLEPDYSGIRPKLVGQPDPSADFAFFTQDHHNLAGLTVLAGIESPGLSSCLAIADHVQELMT</sequence>
<dbReference type="Pfam" id="PF01266">
    <property type="entry name" value="DAO"/>
    <property type="match status" value="1"/>
</dbReference>
<name>A0ABW3FJ31_9HYPH</name>
<comment type="caution">
    <text evidence="7">The sequence shown here is derived from an EMBL/GenBank/DDBJ whole genome shotgun (WGS) entry which is preliminary data.</text>
</comment>
<dbReference type="PANTHER" id="PTHR43104">
    <property type="entry name" value="L-2-HYDROXYGLUTARATE DEHYDROGENASE, MITOCHONDRIAL"/>
    <property type="match status" value="1"/>
</dbReference>
<dbReference type="Gene3D" id="3.30.9.10">
    <property type="entry name" value="D-Amino Acid Oxidase, subunit A, domain 2"/>
    <property type="match status" value="1"/>
</dbReference>